<feature type="compositionally biased region" description="Low complexity" evidence="1">
    <location>
        <begin position="164"/>
        <end position="177"/>
    </location>
</feature>
<dbReference type="AlphaFoldDB" id="A0A7U3VQK0"/>
<accession>A0A7U3VQK0</accession>
<feature type="compositionally biased region" description="Polar residues" evidence="1">
    <location>
        <begin position="283"/>
        <end position="296"/>
    </location>
</feature>
<feature type="compositionally biased region" description="Pro residues" evidence="1">
    <location>
        <begin position="23"/>
        <end position="34"/>
    </location>
</feature>
<reference evidence="2 3" key="3">
    <citation type="journal article" date="2011" name="Nat. Chem. Biol.">
        <title>Reveromycin A biosynthesis uses RevG and RevJ for stereospecific spiroacetal formation.</title>
        <authorList>
            <person name="Takahashi S."/>
            <person name="Toyoda A."/>
            <person name="Sekiyama Y."/>
            <person name="Takagi H."/>
            <person name="Nogawa T."/>
            <person name="Uramoto M."/>
            <person name="Suzuki R."/>
            <person name="Koshino H."/>
            <person name="Kumano T."/>
            <person name="Panthee S."/>
            <person name="Dairi T."/>
            <person name="Ishikawa J."/>
            <person name="Ikeda H."/>
            <person name="Sakaki Y."/>
            <person name="Osada H."/>
        </authorList>
    </citation>
    <scope>NUCLEOTIDE SEQUENCE [LARGE SCALE GENOMIC DNA]</scope>
    <source>
        <strain evidence="2 3">SN-593</strain>
    </source>
</reference>
<feature type="compositionally biased region" description="Low complexity" evidence="1">
    <location>
        <begin position="439"/>
        <end position="474"/>
    </location>
</feature>
<feature type="compositionally biased region" description="Low complexity" evidence="1">
    <location>
        <begin position="376"/>
        <end position="388"/>
    </location>
</feature>
<reference evidence="2 3" key="2">
    <citation type="journal article" date="2011" name="J. Antibiot.">
        <title>Furaquinocins I and J: novel polyketide isoprenoid hybrid compounds from Streptomyces reveromyceticus SN-593.</title>
        <authorList>
            <person name="Panthee S."/>
            <person name="Takahashi S."/>
            <person name="Takagi H."/>
            <person name="Nogawa T."/>
            <person name="Oowada E."/>
            <person name="Uramoto M."/>
            <person name="Osada H."/>
        </authorList>
    </citation>
    <scope>NUCLEOTIDE SEQUENCE [LARGE SCALE GENOMIC DNA]</scope>
    <source>
        <strain evidence="2 3">SN-593</strain>
    </source>
</reference>
<dbReference type="KEGG" id="arev:RVR_6690"/>
<feature type="region of interest" description="Disordered" evidence="1">
    <location>
        <begin position="1"/>
        <end position="478"/>
    </location>
</feature>
<reference evidence="2 3" key="1">
    <citation type="journal article" date="2010" name="J. Bacteriol.">
        <title>Biochemical characterization of a novel indole prenyltransferase from Streptomyces sp. SN-593.</title>
        <authorList>
            <person name="Takahashi S."/>
            <person name="Takagi H."/>
            <person name="Toyoda A."/>
            <person name="Uramoto M."/>
            <person name="Nogawa T."/>
            <person name="Ueki M."/>
            <person name="Sakaki Y."/>
            <person name="Osada H."/>
        </authorList>
    </citation>
    <scope>NUCLEOTIDE SEQUENCE [LARGE SCALE GENOMIC DNA]</scope>
    <source>
        <strain evidence="2 3">SN-593</strain>
    </source>
</reference>
<reference evidence="2 3" key="4">
    <citation type="journal article" date="2020" name="Sci. Rep.">
        <title>beta-carboline chemical signals induce reveromycin production through a LuxR family regulator in Streptomyces sp. SN-593.</title>
        <authorList>
            <person name="Panthee S."/>
            <person name="Kito N."/>
            <person name="Hayashi T."/>
            <person name="Shimizu T."/>
            <person name="Ishikawa J."/>
            <person name="Hamamoto H."/>
            <person name="Osada H."/>
            <person name="Takahashi S."/>
        </authorList>
    </citation>
    <scope>NUCLEOTIDE SEQUENCE [LARGE SCALE GENOMIC DNA]</scope>
    <source>
        <strain evidence="2 3">SN-593</strain>
    </source>
</reference>
<protein>
    <recommendedName>
        <fullName evidence="4">Peptidoglycan binding domain-containing protein</fullName>
    </recommendedName>
</protein>
<feature type="compositionally biased region" description="Low complexity" evidence="1">
    <location>
        <begin position="232"/>
        <end position="243"/>
    </location>
</feature>
<organism evidence="2 3">
    <name type="scientific">Actinacidiphila reveromycinica</name>
    <dbReference type="NCBI Taxonomy" id="659352"/>
    <lineage>
        <taxon>Bacteria</taxon>
        <taxon>Bacillati</taxon>
        <taxon>Actinomycetota</taxon>
        <taxon>Actinomycetes</taxon>
        <taxon>Kitasatosporales</taxon>
        <taxon>Streptomycetaceae</taxon>
        <taxon>Actinacidiphila</taxon>
    </lineage>
</organism>
<keyword evidence="3" id="KW-1185">Reference proteome</keyword>
<dbReference type="RefSeq" id="WP_202235900.1">
    <property type="nucleotide sequence ID" value="NZ_AP018365.1"/>
</dbReference>
<evidence type="ECO:0000313" key="3">
    <source>
        <dbReference type="Proteomes" id="UP000595703"/>
    </source>
</evidence>
<feature type="compositionally biased region" description="Gly residues" evidence="1">
    <location>
        <begin position="178"/>
        <end position="198"/>
    </location>
</feature>
<dbReference type="Proteomes" id="UP000595703">
    <property type="component" value="Chromosome"/>
</dbReference>
<feature type="compositionally biased region" description="Low complexity" evidence="1">
    <location>
        <begin position="68"/>
        <end position="79"/>
    </location>
</feature>
<evidence type="ECO:0008006" key="4">
    <source>
        <dbReference type="Google" id="ProtNLM"/>
    </source>
</evidence>
<feature type="compositionally biased region" description="Gly residues" evidence="1">
    <location>
        <begin position="335"/>
        <end position="349"/>
    </location>
</feature>
<gene>
    <name evidence="2" type="ORF">RVR_6690</name>
</gene>
<name>A0A7U3VQK0_9ACTN</name>
<evidence type="ECO:0000256" key="1">
    <source>
        <dbReference type="SAM" id="MobiDB-lite"/>
    </source>
</evidence>
<proteinExistence type="predicted"/>
<feature type="compositionally biased region" description="Basic and acidic residues" evidence="1">
    <location>
        <begin position="139"/>
        <end position="156"/>
    </location>
</feature>
<evidence type="ECO:0000313" key="2">
    <source>
        <dbReference type="EMBL" id="BBA99875.1"/>
    </source>
</evidence>
<feature type="compositionally biased region" description="Low complexity" evidence="1">
    <location>
        <begin position="95"/>
        <end position="128"/>
    </location>
</feature>
<feature type="compositionally biased region" description="Low complexity" evidence="1">
    <location>
        <begin position="199"/>
        <end position="208"/>
    </location>
</feature>
<dbReference type="EMBL" id="AP018365">
    <property type="protein sequence ID" value="BBA99875.1"/>
    <property type="molecule type" value="Genomic_DNA"/>
</dbReference>
<feature type="compositionally biased region" description="Low complexity" evidence="1">
    <location>
        <begin position="216"/>
        <end position="226"/>
    </location>
</feature>
<sequence>MSRETDSSSSGPQGRGGAAYPSGTPPYGPRPFPSLHPQERPQADQEQDGAGAAEQGRNADAAGEPRTETTLTTRIRINIPGSRPIPPVVMRTTVEEGAAASAGPQAAGAADTPDAGGAAASAGEPAAEGGQGGQDGEEPSERAEKAEKKDKKEKTSDWFVPRKPVGSSGPGASPATGPGAGQAPGNGPRGDGFQGGAAAGAPGAGPAPAGFPPGVPATGDGFSEGFSGDGFQGDFPRGAAPAGGTSGGGFTVPPAADGSFFGAGTPAAGTPQANDPFPAPYTEQFSDPDTGTQQIPQAFLPPPVGSPFDDGPAARGPHDTPSDGFPRSFETPPGAAGGAEQGTGNGPFGTEGFPPGVPRGIPTDPFGDGGAPLPPAGATTGPATGDMAVPPVTGDTGEHAFRPPNPAGSRPSGKRSASDTLVGGIPPVPADEGRDRSAGRPGAAGPGSVPPGAKAAAGSAAGAPAPSSPAASAKPAKKGRSKPALLGAAVVGVAVVAYGAGLLMNHSDVPKGTTVLGVDIGNTSQAAAVKKLDTALGNRGTAALTITVGGKQHSLKPSIAGLSVDTDATVRKVAHPDYNPVSVVGSLFGQTRVEEPVVVVDQDKLKAALTSVAGPSAQGSDGMVRFEDGKAVPVPGKPSQAVDVDAAATQVSAAYRQRAESGRNTPVDLKVTTVQPKVTQAALDKAVSGFGKTAMMGPVHILAAGHDVPFENTLPQFLTMQATADGQLAPHIDLKTLQSLYGNSFDGVLLERGDGSKTAVTPQDVATALIQALNSKTIAGRSVTLPDAVLG</sequence>
<feature type="compositionally biased region" description="Low complexity" evidence="1">
    <location>
        <begin position="260"/>
        <end position="271"/>
    </location>
</feature>